<keyword evidence="2" id="KW-0378">Hydrolase</keyword>
<comment type="similarity">
    <text evidence="1">Belongs to the glycosyl hydrolase 73 family.</text>
</comment>
<dbReference type="InterPro" id="IPR051056">
    <property type="entry name" value="Glycosyl_Hydrolase_73"/>
</dbReference>
<dbReference type="Gene3D" id="4.10.80.30">
    <property type="entry name" value="DNA polymerase, domain 6"/>
    <property type="match status" value="1"/>
</dbReference>
<evidence type="ECO:0000313" key="6">
    <source>
        <dbReference type="Proteomes" id="UP000471052"/>
    </source>
</evidence>
<dbReference type="GO" id="GO:0004040">
    <property type="term" value="F:amidase activity"/>
    <property type="evidence" value="ECO:0007669"/>
    <property type="project" value="InterPro"/>
</dbReference>
<dbReference type="RefSeq" id="WP_154454597.1">
    <property type="nucleotide sequence ID" value="NZ_JBHRZX010000005.1"/>
</dbReference>
<dbReference type="Gene3D" id="1.10.530.10">
    <property type="match status" value="1"/>
</dbReference>
<gene>
    <name evidence="5" type="ORF">FYJ82_03135</name>
</gene>
<accession>A0A6N7WNB6</accession>
<feature type="domain" description="Mannosyl-glycoprotein endo-beta-N-acetylglucosamidase-like" evidence="4">
    <location>
        <begin position="65"/>
        <end position="219"/>
    </location>
</feature>
<evidence type="ECO:0000313" key="5">
    <source>
        <dbReference type="EMBL" id="MST53430.1"/>
    </source>
</evidence>
<name>A0A6N7WNB6_STRAY</name>
<organism evidence="5 6">
    <name type="scientific">Streptococcus alactolyticus</name>
    <dbReference type="NCBI Taxonomy" id="29389"/>
    <lineage>
        <taxon>Bacteria</taxon>
        <taxon>Bacillati</taxon>
        <taxon>Bacillota</taxon>
        <taxon>Bacilli</taxon>
        <taxon>Lactobacillales</taxon>
        <taxon>Streptococcaceae</taxon>
        <taxon>Streptococcus</taxon>
    </lineage>
</organism>
<dbReference type="SMART" id="SM00047">
    <property type="entry name" value="LYZ2"/>
    <property type="match status" value="1"/>
</dbReference>
<dbReference type="EMBL" id="VUNP01000009">
    <property type="protein sequence ID" value="MST53430.1"/>
    <property type="molecule type" value="Genomic_DNA"/>
</dbReference>
<evidence type="ECO:0000256" key="1">
    <source>
        <dbReference type="ARBA" id="ARBA00010266"/>
    </source>
</evidence>
<evidence type="ECO:0000256" key="3">
    <source>
        <dbReference type="SAM" id="MobiDB-lite"/>
    </source>
</evidence>
<dbReference type="PANTHER" id="PTHR33308">
    <property type="entry name" value="PEPTIDOGLYCAN HYDROLASE FLGJ"/>
    <property type="match status" value="1"/>
</dbReference>
<dbReference type="OrthoDB" id="2155627at2"/>
<dbReference type="PRINTS" id="PR01002">
    <property type="entry name" value="FLGFLGJ"/>
</dbReference>
<dbReference type="GeneID" id="99636019"/>
<feature type="region of interest" description="Disordered" evidence="3">
    <location>
        <begin position="1"/>
        <end position="26"/>
    </location>
</feature>
<dbReference type="Proteomes" id="UP000471052">
    <property type="component" value="Unassembled WGS sequence"/>
</dbReference>
<dbReference type="PANTHER" id="PTHR33308:SF9">
    <property type="entry name" value="PEPTIDOGLYCAN HYDROLASE FLGJ"/>
    <property type="match status" value="1"/>
</dbReference>
<proteinExistence type="inferred from homology"/>
<reference evidence="5 6" key="1">
    <citation type="submission" date="2019-08" db="EMBL/GenBank/DDBJ databases">
        <title>In-depth cultivation of the pig gut microbiome towards novel bacterial diversity and tailored functional studies.</title>
        <authorList>
            <person name="Wylensek D."/>
            <person name="Hitch T.C.A."/>
            <person name="Clavel T."/>
        </authorList>
    </citation>
    <scope>NUCLEOTIDE SEQUENCE [LARGE SCALE GENOMIC DNA]</scope>
    <source>
        <strain evidence="5 6">BL-178-WT-3A</strain>
    </source>
</reference>
<protein>
    <submittedName>
        <fullName evidence="5">N-acetylmuramoyl-L-alanine amidase</fullName>
    </submittedName>
</protein>
<dbReference type="InterPro" id="IPR002901">
    <property type="entry name" value="MGlyc_endo_b_GlcNAc-like_dom"/>
</dbReference>
<comment type="caution">
    <text evidence="5">The sequence shown here is derived from an EMBL/GenBank/DDBJ whole genome shotgun (WGS) entry which is preliminary data.</text>
</comment>
<evidence type="ECO:0000259" key="4">
    <source>
        <dbReference type="SMART" id="SM00047"/>
    </source>
</evidence>
<dbReference type="AlphaFoldDB" id="A0A6N7WNB6"/>
<evidence type="ECO:0000256" key="2">
    <source>
        <dbReference type="ARBA" id="ARBA00022801"/>
    </source>
</evidence>
<sequence>MAKKARKYPSQKRRKKRRRKRRSSKMPKGLLKTAIALAALFSAVFFGQRYYQELHRIAIADTANLETPSQDTQTFIQTIGEDARYIAAQNDLYASVMIAQAILESNSGQSALSQAPNYNFFGIKGDYNGKSVTMQTWEDDGNGNAYTIDAAFRSYDNPMESLEDYAQFLQKNIYAGVRKSNTNSYQDATAALTGVYATDTSYGEKLNQIIEEYHLTDYDTN</sequence>
<feature type="compositionally biased region" description="Basic residues" evidence="3">
    <location>
        <begin position="1"/>
        <end position="25"/>
    </location>
</feature>
<dbReference type="Pfam" id="PF01832">
    <property type="entry name" value="Glucosaminidase"/>
    <property type="match status" value="1"/>
</dbReference>